<dbReference type="PANTHER" id="PTHR47756">
    <property type="entry name" value="BLL6612 PROTEIN-RELATED"/>
    <property type="match status" value="1"/>
</dbReference>
<dbReference type="Pfam" id="PF07617">
    <property type="entry name" value="DUF1579"/>
    <property type="match status" value="1"/>
</dbReference>
<keyword evidence="4 6" id="KW-1133">Transmembrane helix</keyword>
<protein>
    <submittedName>
        <fullName evidence="9">Uncharacterized protein R00370</fullName>
    </submittedName>
</protein>
<evidence type="ECO:0000313" key="9">
    <source>
        <dbReference type="EMBL" id="CAL4759203.1"/>
    </source>
</evidence>
<dbReference type="GO" id="GO:0003677">
    <property type="term" value="F:DNA binding"/>
    <property type="evidence" value="ECO:0007669"/>
    <property type="project" value="InterPro"/>
</dbReference>
<dbReference type="InterPro" id="IPR004360">
    <property type="entry name" value="Glyas_Fos-R_dOase_dom"/>
</dbReference>
<dbReference type="GO" id="GO:0016987">
    <property type="term" value="F:sigma factor activity"/>
    <property type="evidence" value="ECO:0007669"/>
    <property type="project" value="InterPro"/>
</dbReference>
<dbReference type="InterPro" id="IPR013324">
    <property type="entry name" value="RNA_pol_sigma_r3/r4-like"/>
</dbReference>
<dbReference type="SUPFAM" id="SSF88659">
    <property type="entry name" value="Sigma3 and sigma4 domains of RNA polymerase sigma factors"/>
    <property type="match status" value="1"/>
</dbReference>
<feature type="transmembrane region" description="Helical" evidence="6">
    <location>
        <begin position="1005"/>
        <end position="1026"/>
    </location>
</feature>
<dbReference type="InterPro" id="IPR005545">
    <property type="entry name" value="YCII"/>
</dbReference>
<keyword evidence="5 6" id="KW-0472">Membrane</keyword>
<dbReference type="SUPFAM" id="SSF88946">
    <property type="entry name" value="Sigma2 domain of RNA polymerase sigma factors"/>
    <property type="match status" value="1"/>
</dbReference>
<dbReference type="InterPro" id="IPR032808">
    <property type="entry name" value="DoxX"/>
</dbReference>
<evidence type="ECO:0000313" key="8">
    <source>
        <dbReference type="EMBL" id="CAI3971891.1"/>
    </source>
</evidence>
<keyword evidence="3 6" id="KW-0812">Transmembrane</keyword>
<dbReference type="CDD" id="cd07246">
    <property type="entry name" value="VOC_like"/>
    <property type="match status" value="1"/>
</dbReference>
<comment type="caution">
    <text evidence="8">The sequence shown here is derived from an EMBL/GenBank/DDBJ whole genome shotgun (WGS) entry which is preliminary data.</text>
</comment>
<dbReference type="SUPFAM" id="SSF54909">
    <property type="entry name" value="Dimeric alpha+beta barrel"/>
    <property type="match status" value="3"/>
</dbReference>
<comment type="subcellular location">
    <subcellularLocation>
        <location evidence="1">Membrane</location>
        <topology evidence="1">Multi-pass membrane protein</topology>
    </subcellularLocation>
</comment>
<dbReference type="InterPro" id="IPR013249">
    <property type="entry name" value="RNA_pol_sigma70_r4_t2"/>
</dbReference>
<dbReference type="InterPro" id="IPR011944">
    <property type="entry name" value="Steroid_delta5-4_isomerase"/>
</dbReference>
<dbReference type="SUPFAM" id="SSF54427">
    <property type="entry name" value="NTF2-like"/>
    <property type="match status" value="1"/>
</dbReference>
<dbReference type="InterPro" id="IPR037523">
    <property type="entry name" value="VOC_core"/>
</dbReference>
<evidence type="ECO:0000256" key="4">
    <source>
        <dbReference type="ARBA" id="ARBA00022989"/>
    </source>
</evidence>
<feature type="transmembrane region" description="Helical" evidence="6">
    <location>
        <begin position="1089"/>
        <end position="1107"/>
    </location>
</feature>
<dbReference type="PANTHER" id="PTHR47756:SF2">
    <property type="entry name" value="BLL6612 PROTEIN"/>
    <property type="match status" value="1"/>
</dbReference>
<comment type="subunit">
    <text evidence="2">Interacts transiently with the RNA polymerase catalytic core formed by RpoA, RpoB, RpoC and RpoZ (2 alpha, 1 beta, 1 beta' and 1 omega subunit) to form the RNA polymerase holoenzyme that can initiate transcription.</text>
</comment>
<dbReference type="InterPro" id="IPR046531">
    <property type="entry name" value="DUF6596"/>
</dbReference>
<dbReference type="InterPro" id="IPR013325">
    <property type="entry name" value="RNA_pol_sigma_r2"/>
</dbReference>
<evidence type="ECO:0000256" key="3">
    <source>
        <dbReference type="ARBA" id="ARBA00022692"/>
    </source>
</evidence>
<dbReference type="Pfam" id="PF13474">
    <property type="entry name" value="SnoaL_3"/>
    <property type="match status" value="1"/>
</dbReference>
<dbReference type="NCBIfam" id="TIGR02246">
    <property type="entry name" value="SgcJ/EcaC family oxidoreductase"/>
    <property type="match status" value="1"/>
</dbReference>
<evidence type="ECO:0000259" key="7">
    <source>
        <dbReference type="PROSITE" id="PS51819"/>
    </source>
</evidence>
<dbReference type="Gene3D" id="3.10.180.10">
    <property type="entry name" value="2,3-Dihydroxybiphenyl 1,2-Dioxygenase, domain 1"/>
    <property type="match status" value="1"/>
</dbReference>
<keyword evidence="10" id="KW-1185">Reference proteome</keyword>
<dbReference type="GO" id="GO:0016020">
    <property type="term" value="C:membrane"/>
    <property type="evidence" value="ECO:0007669"/>
    <property type="project" value="UniProtKB-SubCell"/>
</dbReference>
<dbReference type="EMBL" id="CAMXCT010000001">
    <property type="protein sequence ID" value="CAI3971891.1"/>
    <property type="molecule type" value="Genomic_DNA"/>
</dbReference>
<dbReference type="Proteomes" id="UP001152797">
    <property type="component" value="Unassembled WGS sequence"/>
</dbReference>
<dbReference type="EMBL" id="CAMXCT020000001">
    <property type="protein sequence ID" value="CAL1125266.1"/>
    <property type="molecule type" value="Genomic_DNA"/>
</dbReference>
<proteinExistence type="predicted"/>
<dbReference type="InterPro" id="IPR029068">
    <property type="entry name" value="Glyas_Bleomycin-R_OHBP_Dase"/>
</dbReference>
<evidence type="ECO:0000256" key="5">
    <source>
        <dbReference type="ARBA" id="ARBA00023136"/>
    </source>
</evidence>
<feature type="domain" description="VOC" evidence="7">
    <location>
        <begin position="785"/>
        <end position="910"/>
    </location>
</feature>
<dbReference type="SUPFAM" id="SSF54593">
    <property type="entry name" value="Glyoxalase/Bleomycin resistance protein/Dihydroxybiphenyl dioxygenase"/>
    <property type="match status" value="1"/>
</dbReference>
<reference evidence="8" key="1">
    <citation type="submission" date="2022-10" db="EMBL/GenBank/DDBJ databases">
        <authorList>
            <person name="Chen Y."/>
            <person name="Dougan E. K."/>
            <person name="Chan C."/>
            <person name="Rhodes N."/>
            <person name="Thang M."/>
        </authorList>
    </citation>
    <scope>NUCLEOTIDE SEQUENCE</scope>
</reference>
<dbReference type="PROSITE" id="PS51819">
    <property type="entry name" value="VOC"/>
    <property type="match status" value="1"/>
</dbReference>
<accession>A0A9P1BI27</accession>
<dbReference type="GO" id="GO:0006352">
    <property type="term" value="P:DNA-templated transcription initiation"/>
    <property type="evidence" value="ECO:0007669"/>
    <property type="project" value="InterPro"/>
</dbReference>
<sequence length="1306" mass="143847">MTETTENSTKQLLDDVYRDESRRVYATLVRLLNNFDLAEEAMHEAFATAAEKWPKDGVPENPRAWLVSTGRFKAIDIIRRQSRLNEMQQEVAARVEQIEAANAARAGESIEDDTLRLIFTCCHPAISVSVQVPLTLREVCGLTTEEIASAFLTTSSTMAQRIVRGKAKIRDAKIPFVIPSLPDLPERLDAVLSVIYLVFNEGYSASTGSSLTRADLSGEAIRLCRLVLELLPDSEVMGLLALMLLHESRRTARVAANGDLILLEDQDRTQWDRGLIREGKQLVERSLASRRIGGYTLQAAISAVHAEAASTAETDWAQIVALYDVLLRAEPSPVVELNRAVAVAMRDGPEAGLAAVDAILARGDLVDYHLAHAARADFCRRLGRTSDARTSYERAMQFAKQEPERRFLARFIEEHKLESLPEDEAQRLMEECFAYDDELRRGGHFLGGEALQGARNAVTLRSFNGEVTVTDGPYAETKEMLGGILLLEARDLNHAVALMSKHPGVKLGPFEIRPADEEVNALIAARDDEAEIRAVISAWSKAVETRDLDALEAAYAPEAVLFDAMPPYKTQGAANIRKVWEMCFPYFPEKFTSEHRDIVINVDGDLAFVHCVHHFIPTPADHPCGTTWMRVTACYRRIDGVWKAVHEHVSIPFNPMTNEAFFIADPAVLETPDYGAAEERSACMEKSTDICHELAAEGKFIASSPLHPVATATSVRVRDGKRQITDGPYAETTEQLGGYYIVDVEDLDEAIAIASRLPPVSVGTVEIRPIFEVSNLPVVGQTAKGLPQLSPHLVCDGAGRAMDFYKEAFAAEEMMRMPGPDGKLMHGAMRIDESMVMLVDENPEYGMKGPNLLGGTPVTLHLNVEDVDVFVERAVKAGAKVVMPIDDMFWGDRYGIVEDPFGHNWSIATHARDVSEEELREAVNNMGPDEHCGNTATCVRVRDGKQIVSDGPFPETKEQLGGYFLIDVENLDEAIAVAAKIPGARRGTAESDAVAGSKKLRITGWVLSVLIALFLVGASASGKFLDWEGKEEMFEKMGFTTELMTKIGVVEVIIAILLVVPRAGFLAAILLTGYLGGATVTHVRVGEPFFFPVLMGVLVWLAMGFRMPEIFSLAIGRSTTEMKCYTPLFAVCLVALCCANSNAQEPAEFPAPEKEHQWLEQFVGKWEATSECPMGPDQPPMKSAGSMTSRMLGGFWVISEVSYETEGSTMNAIQTIGYDPAKKKYVGTWVDSATSHMWNYEGTVDESGKVLALEAEGPNFMADGKMTTFRDAYEFKSPDLIISTSSILMDDGKWFPFMAGEMRRVK</sequence>
<dbReference type="InterPro" id="IPR032710">
    <property type="entry name" value="NTF2-like_dom_sf"/>
</dbReference>
<evidence type="ECO:0000256" key="2">
    <source>
        <dbReference type="ARBA" id="ARBA00011344"/>
    </source>
</evidence>
<dbReference type="InterPro" id="IPR037401">
    <property type="entry name" value="SnoaL-like"/>
</dbReference>
<dbReference type="OrthoDB" id="448723at2759"/>
<gene>
    <name evidence="8" type="ORF">C1SCF055_LOCUS481</name>
</gene>
<dbReference type="InterPro" id="IPR011473">
    <property type="entry name" value="DUF1579"/>
</dbReference>
<dbReference type="Gene3D" id="1.10.1740.10">
    <property type="match status" value="1"/>
</dbReference>
<feature type="transmembrane region" description="Helical" evidence="6">
    <location>
        <begin position="1047"/>
        <end position="1069"/>
    </location>
</feature>
<name>A0A9P1BI27_9DINO</name>
<dbReference type="Gene3D" id="3.10.450.50">
    <property type="match status" value="1"/>
</dbReference>
<evidence type="ECO:0000313" key="10">
    <source>
        <dbReference type="Proteomes" id="UP001152797"/>
    </source>
</evidence>
<dbReference type="Pfam" id="PF00903">
    <property type="entry name" value="Glyoxalase"/>
    <property type="match status" value="1"/>
</dbReference>
<evidence type="ECO:0000256" key="1">
    <source>
        <dbReference type="ARBA" id="ARBA00004141"/>
    </source>
</evidence>
<dbReference type="InterPro" id="IPR011008">
    <property type="entry name" value="Dimeric_a/b-barrel"/>
</dbReference>
<evidence type="ECO:0000256" key="6">
    <source>
        <dbReference type="SAM" id="Phobius"/>
    </source>
</evidence>
<dbReference type="Pfam" id="PF20239">
    <property type="entry name" value="DUF6596"/>
    <property type="match status" value="1"/>
</dbReference>
<dbReference type="Pfam" id="PF03795">
    <property type="entry name" value="YCII"/>
    <property type="match status" value="3"/>
</dbReference>
<dbReference type="Pfam" id="PF08281">
    <property type="entry name" value="Sigma70_r4_2"/>
    <property type="match status" value="1"/>
</dbReference>
<dbReference type="EMBL" id="CAMXCT030000001">
    <property type="protein sequence ID" value="CAL4759203.1"/>
    <property type="molecule type" value="Genomic_DNA"/>
</dbReference>
<reference evidence="9 10" key="2">
    <citation type="submission" date="2024-05" db="EMBL/GenBank/DDBJ databases">
        <authorList>
            <person name="Chen Y."/>
            <person name="Shah S."/>
            <person name="Dougan E. K."/>
            <person name="Thang M."/>
            <person name="Chan C."/>
        </authorList>
    </citation>
    <scope>NUCLEOTIDE SEQUENCE [LARGE SCALE GENOMIC DNA]</scope>
</reference>
<dbReference type="Gene3D" id="3.30.70.1060">
    <property type="entry name" value="Dimeric alpha+beta barrel"/>
    <property type="match status" value="3"/>
</dbReference>
<organism evidence="8">
    <name type="scientific">Cladocopium goreaui</name>
    <dbReference type="NCBI Taxonomy" id="2562237"/>
    <lineage>
        <taxon>Eukaryota</taxon>
        <taxon>Sar</taxon>
        <taxon>Alveolata</taxon>
        <taxon>Dinophyceae</taxon>
        <taxon>Suessiales</taxon>
        <taxon>Symbiodiniaceae</taxon>
        <taxon>Cladocopium</taxon>
    </lineage>
</organism>
<dbReference type="Pfam" id="PF04542">
    <property type="entry name" value="Sigma70_r2"/>
    <property type="match status" value="1"/>
</dbReference>
<dbReference type="InterPro" id="IPR007627">
    <property type="entry name" value="RNA_pol_sigma70_r2"/>
</dbReference>
<dbReference type="Pfam" id="PF13564">
    <property type="entry name" value="DoxX_2"/>
    <property type="match status" value="1"/>
</dbReference>